<name>A0A9W8EFF3_9FUNG</name>
<proteinExistence type="predicted"/>
<accession>A0A9W8EFF3</accession>
<evidence type="ECO:0000313" key="2">
    <source>
        <dbReference type="Proteomes" id="UP001151582"/>
    </source>
</evidence>
<protein>
    <submittedName>
        <fullName evidence="1">Uncharacterized protein</fullName>
    </submittedName>
</protein>
<dbReference type="Proteomes" id="UP001151582">
    <property type="component" value="Unassembled WGS sequence"/>
</dbReference>
<dbReference type="EMBL" id="JANBQB010000009">
    <property type="protein sequence ID" value="KAJ1984857.1"/>
    <property type="molecule type" value="Genomic_DNA"/>
</dbReference>
<comment type="caution">
    <text evidence="1">The sequence shown here is derived from an EMBL/GenBank/DDBJ whole genome shotgun (WGS) entry which is preliminary data.</text>
</comment>
<keyword evidence="2" id="KW-1185">Reference proteome</keyword>
<dbReference type="OrthoDB" id="5516387at2759"/>
<gene>
    <name evidence="1" type="ORF">H4R34_000396</name>
</gene>
<evidence type="ECO:0000313" key="1">
    <source>
        <dbReference type="EMBL" id="KAJ1984857.1"/>
    </source>
</evidence>
<reference evidence="1" key="1">
    <citation type="submission" date="2022-07" db="EMBL/GenBank/DDBJ databases">
        <title>Phylogenomic reconstructions and comparative analyses of Kickxellomycotina fungi.</title>
        <authorList>
            <person name="Reynolds N.K."/>
            <person name="Stajich J.E."/>
            <person name="Barry K."/>
            <person name="Grigoriev I.V."/>
            <person name="Crous P."/>
            <person name="Smith M.E."/>
        </authorList>
    </citation>
    <scope>NUCLEOTIDE SEQUENCE</scope>
    <source>
        <strain evidence="1">RSA 567</strain>
    </source>
</reference>
<sequence length="199" mass="22678">MMDIDSGHSSSTLSPVDAQAGLCGPQTIAAIEYHISACHNVHITDCLNHIFRITEAPRLTVPYRNRSILQQISDINKTFRIKTSIAIYATILLERTWRKLDHNHRHGIHEVTQTQRIDGTYNDMVYFYLACLLLSTIDIAPTTDPIYSNIVASISRTYNLENVERQVTLIRKLLGNRVTVDCRKIVRWMKANRGLCALN</sequence>
<dbReference type="AlphaFoldDB" id="A0A9W8EFF3"/>
<organism evidence="1 2">
    <name type="scientific">Dimargaris verticillata</name>
    <dbReference type="NCBI Taxonomy" id="2761393"/>
    <lineage>
        <taxon>Eukaryota</taxon>
        <taxon>Fungi</taxon>
        <taxon>Fungi incertae sedis</taxon>
        <taxon>Zoopagomycota</taxon>
        <taxon>Kickxellomycotina</taxon>
        <taxon>Dimargaritomycetes</taxon>
        <taxon>Dimargaritales</taxon>
        <taxon>Dimargaritaceae</taxon>
        <taxon>Dimargaris</taxon>
    </lineage>
</organism>